<dbReference type="HOGENOM" id="CLU_2097701_0_0_1"/>
<keyword evidence="2" id="KW-1185">Reference proteome</keyword>
<name>G8YMA5_PICSO</name>
<sequence length="116" mass="12570">MEPTQGSVSGYLVGPDTQLVAPTPYWFLETANNSSSQSPDYYQFAAGITDFKRIGCAGLYRGHMGYKSATCSNTGSCQHAADTFIGSRLMGGYWRSRKLKGQRRHGGHSGQAPNTI</sequence>
<proteinExistence type="predicted"/>
<evidence type="ECO:0000313" key="2">
    <source>
        <dbReference type="Proteomes" id="UP000005222"/>
    </source>
</evidence>
<dbReference type="InParanoid" id="G8YMA5"/>
<dbReference type="EMBL" id="FO082054">
    <property type="protein sequence ID" value="CCE88501.1"/>
    <property type="molecule type" value="Genomic_DNA"/>
</dbReference>
<dbReference type="AlphaFoldDB" id="G8YMA5"/>
<organism evidence="1 2">
    <name type="scientific">Pichia sorbitophila (strain ATCC MYA-4447 / BCRC 22081 / CBS 7064 / NBRC 10061 / NRRL Y-12695)</name>
    <name type="common">Hybrid yeast</name>
    <dbReference type="NCBI Taxonomy" id="559304"/>
    <lineage>
        <taxon>Eukaryota</taxon>
        <taxon>Fungi</taxon>
        <taxon>Dikarya</taxon>
        <taxon>Ascomycota</taxon>
        <taxon>Saccharomycotina</taxon>
        <taxon>Pichiomycetes</taxon>
        <taxon>Debaryomycetaceae</taxon>
        <taxon>Millerozyma</taxon>
    </lineage>
</organism>
<gene>
    <name evidence="1" type="primary">Piso0_002009</name>
    <name evidence="1" type="ORF">GNLVRS01_PISO0F02755g</name>
</gene>
<accession>G8YMA5</accession>
<protein>
    <submittedName>
        <fullName evidence="1">Piso0_002009 protein</fullName>
    </submittedName>
</protein>
<dbReference type="Proteomes" id="UP000005222">
    <property type="component" value="Chromosome F"/>
</dbReference>
<evidence type="ECO:0000313" key="1">
    <source>
        <dbReference type="EMBL" id="CCE88501.1"/>
    </source>
</evidence>
<reference evidence="1 2" key="1">
    <citation type="journal article" date="2012" name="G3 (Bethesda)">
        <title>Pichia sorbitophila, an interspecies yeast hybrid reveals early steps of genome resolution following polyploidization.</title>
        <authorList>
            <person name="Leh Louis V."/>
            <person name="Despons L."/>
            <person name="Friedrich A."/>
            <person name="Martin T."/>
            <person name="Durrens P."/>
            <person name="Casaregola S."/>
            <person name="Neuveglise C."/>
            <person name="Fairhead C."/>
            <person name="Marck C."/>
            <person name="Cruz J.A."/>
            <person name="Straub M.L."/>
            <person name="Kugler V."/>
            <person name="Sacerdot C."/>
            <person name="Uzunov Z."/>
            <person name="Thierry A."/>
            <person name="Weiss S."/>
            <person name="Bleykasten C."/>
            <person name="De Montigny J."/>
            <person name="Jacques N."/>
            <person name="Jung P."/>
            <person name="Lemaire M."/>
            <person name="Mallet S."/>
            <person name="Morel G."/>
            <person name="Richard G.F."/>
            <person name="Sarkar A."/>
            <person name="Savel G."/>
            <person name="Schacherer J."/>
            <person name="Seret M.L."/>
            <person name="Talla E."/>
            <person name="Samson G."/>
            <person name="Jubin C."/>
            <person name="Poulain J."/>
            <person name="Vacherie B."/>
            <person name="Barbe V."/>
            <person name="Pelletier E."/>
            <person name="Sherman D.J."/>
            <person name="Westhof E."/>
            <person name="Weissenbach J."/>
            <person name="Baret P.V."/>
            <person name="Wincker P."/>
            <person name="Gaillardin C."/>
            <person name="Dujon B."/>
            <person name="Souciet J.L."/>
        </authorList>
    </citation>
    <scope>NUCLEOTIDE SEQUENCE [LARGE SCALE GENOMIC DNA]</scope>
    <source>
        <strain evidence="2">ATCC MYA-4447 / BCRC 22081 / CBS 7064 / NBRC 10061 / NRRL Y-12695</strain>
    </source>
</reference>